<sequence length="288" mass="34022">MKRKLISFDWAIKRLLRSKANHEVLEGFLSELLKETVSIIEVLESESNQETEQDKFNRVDLKVKNSQEEIIIIEIQYDRELDYFQRILYATSKAVIEHQYKGEAYQNIIKVISINILYFNLGEGDDYVYRGTTRFKGVHEQDELKLTSGQKKLFSKEKTHHIFPEYYLIRVNKFNDIAKDSLDEWIYFLKNEEIKEGFKAKGLKKAKAVLDVMKLSESERLAYERYMENKSYQSSMYQSTYVTGHLKGRLEGREEGKIEMAIMMKKEGESIDKIIKYTQLSKQQIESL</sequence>
<dbReference type="InterPro" id="IPR010106">
    <property type="entry name" value="RpnA"/>
</dbReference>
<gene>
    <name evidence="1" type="ORF">ENJ51_10695</name>
</gene>
<reference evidence="1" key="1">
    <citation type="journal article" date="2020" name="mSystems">
        <title>Genome- and Community-Level Interaction Insights into Carbon Utilization and Element Cycling Functions of Hydrothermarchaeota in Hydrothermal Sediment.</title>
        <authorList>
            <person name="Zhou Z."/>
            <person name="Liu Y."/>
            <person name="Xu W."/>
            <person name="Pan J."/>
            <person name="Luo Z.H."/>
            <person name="Li M."/>
        </authorList>
    </citation>
    <scope>NUCLEOTIDE SEQUENCE [LARGE SCALE GENOMIC DNA]</scope>
    <source>
        <strain evidence="1">HyVt-493</strain>
    </source>
</reference>
<proteinExistence type="predicted"/>
<dbReference type="EMBL" id="DRMS01000401">
    <property type="protein sequence ID" value="HFC93264.1"/>
    <property type="molecule type" value="Genomic_DNA"/>
</dbReference>
<name>A0A7V2T4E3_LEUMU</name>
<protein>
    <submittedName>
        <fullName evidence="1">Rpn family recombination-promoting nuclease/putative transposase</fullName>
    </submittedName>
</protein>
<accession>A0A7V2T4E3</accession>
<dbReference type="NCBIfam" id="TIGR01784">
    <property type="entry name" value="T_den_put_tspse"/>
    <property type="match status" value="1"/>
</dbReference>
<dbReference type="PANTHER" id="PTHR41317:SF1">
    <property type="entry name" value="PD-(D_E)XK NUCLEASE FAMILY TRANSPOSASE"/>
    <property type="match status" value="1"/>
</dbReference>
<dbReference type="Proteomes" id="UP000885750">
    <property type="component" value="Unassembled WGS sequence"/>
</dbReference>
<organism evidence="1">
    <name type="scientific">Leucothrix mucor</name>
    <dbReference type="NCBI Taxonomy" id="45248"/>
    <lineage>
        <taxon>Bacteria</taxon>
        <taxon>Pseudomonadati</taxon>
        <taxon>Pseudomonadota</taxon>
        <taxon>Gammaproteobacteria</taxon>
        <taxon>Thiotrichales</taxon>
        <taxon>Thiotrichaceae</taxon>
        <taxon>Leucothrix</taxon>
    </lineage>
</organism>
<dbReference type="PANTHER" id="PTHR41317">
    <property type="entry name" value="PD-(D_E)XK NUCLEASE FAMILY TRANSPOSASE"/>
    <property type="match status" value="1"/>
</dbReference>
<dbReference type="Pfam" id="PF12784">
    <property type="entry name" value="PDDEXK_2"/>
    <property type="match status" value="1"/>
</dbReference>
<dbReference type="AlphaFoldDB" id="A0A7V2T4E3"/>
<evidence type="ECO:0000313" key="1">
    <source>
        <dbReference type="EMBL" id="HFC93264.1"/>
    </source>
</evidence>
<comment type="caution">
    <text evidence="1">The sequence shown here is derived from an EMBL/GenBank/DDBJ whole genome shotgun (WGS) entry which is preliminary data.</text>
</comment>